<reference evidence="1 2" key="1">
    <citation type="submission" date="2020-08" db="EMBL/GenBank/DDBJ databases">
        <title>Genomic Encyclopedia of Type Strains, Phase IV (KMG-IV): sequencing the most valuable type-strain genomes for metagenomic binning, comparative biology and taxonomic classification.</title>
        <authorList>
            <person name="Goeker M."/>
        </authorList>
    </citation>
    <scope>NUCLEOTIDE SEQUENCE [LARGE SCALE GENOMIC DNA]</scope>
    <source>
        <strain evidence="1 2">DSM 102983</strain>
    </source>
</reference>
<evidence type="ECO:0000313" key="1">
    <source>
        <dbReference type="EMBL" id="MBB4624665.1"/>
    </source>
</evidence>
<sequence>MNPNFDYSLFPYSFAHCLNSECLRAEKCLRRQVALRMPKEREAVTVVNPKHVAPSGEDCKLFVPDQPEQYARGITHLLDRVPHNDAVIIKQQMIEHFGQTNYYRFSRKERLIKPHEQEYIRTLFHKRGVTEEPAFDEYVEYYDLYRKI</sequence>
<dbReference type="Pfam" id="PF19555">
    <property type="entry name" value="DUF6078"/>
    <property type="match status" value="1"/>
</dbReference>
<gene>
    <name evidence="1" type="ORF">GGQ57_004609</name>
</gene>
<dbReference type="EMBL" id="JACHOC010000011">
    <property type="protein sequence ID" value="MBB4624665.1"/>
    <property type="molecule type" value="Genomic_DNA"/>
</dbReference>
<keyword evidence="2" id="KW-1185">Reference proteome</keyword>
<name>A0ABR6KT51_9BACT</name>
<dbReference type="Proteomes" id="UP000533637">
    <property type="component" value="Unassembled WGS sequence"/>
</dbReference>
<accession>A0ABR6KT51</accession>
<dbReference type="InterPro" id="IPR045724">
    <property type="entry name" value="DUF6078"/>
</dbReference>
<comment type="caution">
    <text evidence="1">The sequence shown here is derived from an EMBL/GenBank/DDBJ whole genome shotgun (WGS) entry which is preliminary data.</text>
</comment>
<protein>
    <submittedName>
        <fullName evidence="1">Uncharacterized protein</fullName>
    </submittedName>
</protein>
<dbReference type="RefSeq" id="WP_122375508.1">
    <property type="nucleotide sequence ID" value="NZ_BMPB01000015.1"/>
</dbReference>
<proteinExistence type="predicted"/>
<evidence type="ECO:0000313" key="2">
    <source>
        <dbReference type="Proteomes" id="UP000533637"/>
    </source>
</evidence>
<organism evidence="1 2">
    <name type="scientific">Parabacteroides faecis</name>
    <dbReference type="NCBI Taxonomy" id="1217282"/>
    <lineage>
        <taxon>Bacteria</taxon>
        <taxon>Pseudomonadati</taxon>
        <taxon>Bacteroidota</taxon>
        <taxon>Bacteroidia</taxon>
        <taxon>Bacteroidales</taxon>
        <taxon>Tannerellaceae</taxon>
        <taxon>Parabacteroides</taxon>
    </lineage>
</organism>